<comment type="caution">
    <text evidence="1">The sequence shown here is derived from an EMBL/GenBank/DDBJ whole genome shotgun (WGS) entry which is preliminary data.</text>
</comment>
<protein>
    <recommendedName>
        <fullName evidence="3">Secreted protein</fullName>
    </recommendedName>
</protein>
<dbReference type="EMBL" id="JAERRB010000004">
    <property type="protein sequence ID" value="MBL0742369.1"/>
    <property type="molecule type" value="Genomic_DNA"/>
</dbReference>
<evidence type="ECO:0000313" key="2">
    <source>
        <dbReference type="Proteomes" id="UP000613030"/>
    </source>
</evidence>
<accession>A0ABS1KSM4</accession>
<keyword evidence="2" id="KW-1185">Reference proteome</keyword>
<proteinExistence type="predicted"/>
<sequence>MVVAPVLTSTSWMTSPSPGFAPVTSGGELTIQTNCSPPDISRSAVDPEQIADAGDVAMAKGFGFMFSVTSADVSQPVVVLETTALTVAVLTI</sequence>
<reference evidence="1 2" key="1">
    <citation type="submission" date="2021-01" db="EMBL/GenBank/DDBJ databases">
        <title>Chryseolinea sp. Jin1 Genome sequencing and assembly.</title>
        <authorList>
            <person name="Kim I."/>
        </authorList>
    </citation>
    <scope>NUCLEOTIDE SEQUENCE [LARGE SCALE GENOMIC DNA]</scope>
    <source>
        <strain evidence="1 2">Jin1</strain>
    </source>
</reference>
<name>A0ABS1KSM4_9BACT</name>
<dbReference type="Proteomes" id="UP000613030">
    <property type="component" value="Unassembled WGS sequence"/>
</dbReference>
<organism evidence="1 2">
    <name type="scientific">Chryseolinea lacunae</name>
    <dbReference type="NCBI Taxonomy" id="2801331"/>
    <lineage>
        <taxon>Bacteria</taxon>
        <taxon>Pseudomonadati</taxon>
        <taxon>Bacteroidota</taxon>
        <taxon>Cytophagia</taxon>
        <taxon>Cytophagales</taxon>
        <taxon>Fulvivirgaceae</taxon>
        <taxon>Chryseolinea</taxon>
    </lineage>
</organism>
<evidence type="ECO:0000313" key="1">
    <source>
        <dbReference type="EMBL" id="MBL0742369.1"/>
    </source>
</evidence>
<dbReference type="RefSeq" id="WP_202010536.1">
    <property type="nucleotide sequence ID" value="NZ_JAERRB010000004.1"/>
</dbReference>
<evidence type="ECO:0008006" key="3">
    <source>
        <dbReference type="Google" id="ProtNLM"/>
    </source>
</evidence>
<gene>
    <name evidence="1" type="ORF">JI741_14155</name>
</gene>